<feature type="transmembrane region" description="Helical" evidence="1">
    <location>
        <begin position="347"/>
        <end position="366"/>
    </location>
</feature>
<dbReference type="Proteomes" id="UP001148838">
    <property type="component" value="Unassembled WGS sequence"/>
</dbReference>
<feature type="transmembrane region" description="Helical" evidence="1">
    <location>
        <begin position="34"/>
        <end position="53"/>
    </location>
</feature>
<sequence length="423" mass="47456">MPKTVTRAAAAAAVVVVAAAAVAAAAAAAAATVATAVVVATVVVAAVAAAAVVQDMEQGKKSFLKNYVSQVTSIETHTFFESGHELLHIDRYRSDFFSYTLFSGWNCSGWIVRFEVPHRKKSHTVKSEVPSMPSLNMNDAFRTEGYHIEEYLLSMGLRESLGIAKEQGNERSANQPYFGCGIKTATCNFPEQPARFTPERNSALKHEEVPLKTREKSTLTSRILEERTFLVEFVFREGGKYTEKVKQKFRERFPESALPNRDTVRDLIAKFRKTGSVHDAPRSGRPPVLTEEKLLDISDIMLRSPSKSVRKLAQETNISVCSAHTAVQKALYLVNIFRSVIDLLQNWLLLVLAPFVSFPMEVWLAFLTRNQNKRRQNQQQPVLKMANSRLKHVNKVVDSLQEVQVQYRIAMYLLQDTFSVSQT</sequence>
<keyword evidence="1" id="KW-1133">Transmembrane helix</keyword>
<organism evidence="3 4">
    <name type="scientific">Periplaneta americana</name>
    <name type="common">American cockroach</name>
    <name type="synonym">Blatta americana</name>
    <dbReference type="NCBI Taxonomy" id="6978"/>
    <lineage>
        <taxon>Eukaryota</taxon>
        <taxon>Metazoa</taxon>
        <taxon>Ecdysozoa</taxon>
        <taxon>Arthropoda</taxon>
        <taxon>Hexapoda</taxon>
        <taxon>Insecta</taxon>
        <taxon>Pterygota</taxon>
        <taxon>Neoptera</taxon>
        <taxon>Polyneoptera</taxon>
        <taxon>Dictyoptera</taxon>
        <taxon>Blattodea</taxon>
        <taxon>Blattoidea</taxon>
        <taxon>Blattidae</taxon>
        <taxon>Blattinae</taxon>
        <taxon>Periplaneta</taxon>
    </lineage>
</organism>
<keyword evidence="1" id="KW-0812">Transmembrane</keyword>
<keyword evidence="1" id="KW-0472">Membrane</keyword>
<dbReference type="EMBL" id="JAJSOF020000011">
    <property type="protein sequence ID" value="KAJ4444475.1"/>
    <property type="molecule type" value="Genomic_DNA"/>
</dbReference>
<evidence type="ECO:0000313" key="3">
    <source>
        <dbReference type="EMBL" id="KAJ4444475.1"/>
    </source>
</evidence>
<comment type="caution">
    <text evidence="3">The sequence shown here is derived from an EMBL/GenBank/DDBJ whole genome shotgun (WGS) entry which is preliminary data.</text>
</comment>
<name>A0ABQ8TD42_PERAM</name>
<gene>
    <name evidence="3" type="ORF">ANN_06267</name>
</gene>
<evidence type="ECO:0000256" key="1">
    <source>
        <dbReference type="SAM" id="Phobius"/>
    </source>
</evidence>
<protein>
    <recommendedName>
        <fullName evidence="2">DUF4817 domain-containing protein</fullName>
    </recommendedName>
</protein>
<dbReference type="Pfam" id="PF16087">
    <property type="entry name" value="DUF4817"/>
    <property type="match status" value="1"/>
</dbReference>
<reference evidence="3 4" key="1">
    <citation type="journal article" date="2022" name="Allergy">
        <title>Genome assembly and annotation of Periplaneta americana reveal a comprehensive cockroach allergen profile.</title>
        <authorList>
            <person name="Wang L."/>
            <person name="Xiong Q."/>
            <person name="Saelim N."/>
            <person name="Wang L."/>
            <person name="Nong W."/>
            <person name="Wan A.T."/>
            <person name="Shi M."/>
            <person name="Liu X."/>
            <person name="Cao Q."/>
            <person name="Hui J.H.L."/>
            <person name="Sookrung N."/>
            <person name="Leung T.F."/>
            <person name="Tungtrongchitr A."/>
            <person name="Tsui S.K.W."/>
        </authorList>
    </citation>
    <scope>NUCLEOTIDE SEQUENCE [LARGE SCALE GENOMIC DNA]</scope>
    <source>
        <strain evidence="3">PWHHKU_190912</strain>
    </source>
</reference>
<evidence type="ECO:0000313" key="4">
    <source>
        <dbReference type="Proteomes" id="UP001148838"/>
    </source>
</evidence>
<keyword evidence="4" id="KW-1185">Reference proteome</keyword>
<accession>A0ABQ8TD42</accession>
<feature type="domain" description="DUF4817" evidence="2">
    <location>
        <begin position="225"/>
        <end position="277"/>
    </location>
</feature>
<proteinExistence type="predicted"/>
<evidence type="ECO:0000259" key="2">
    <source>
        <dbReference type="Pfam" id="PF16087"/>
    </source>
</evidence>
<dbReference type="InterPro" id="IPR032135">
    <property type="entry name" value="DUF4817"/>
</dbReference>